<sequence>MDYSSSSDSSDEELFDIFNVENGRNFRIRNDPFEEYSESEFRDRFRFTKDTVNYLAEIIRHDIEPTTLRNRSLSVAEQLLITLRFYATGSFQILIGDDLKVHKSTGL</sequence>
<gene>
    <name evidence="1" type="ORF">NQ314_001526</name>
</gene>
<comment type="caution">
    <text evidence="1">The sequence shown here is derived from an EMBL/GenBank/DDBJ whole genome shotgun (WGS) entry which is preliminary data.</text>
</comment>
<dbReference type="AlphaFoldDB" id="A0AAV8ZTR8"/>
<dbReference type="Proteomes" id="UP001162156">
    <property type="component" value="Unassembled WGS sequence"/>
</dbReference>
<evidence type="ECO:0000313" key="2">
    <source>
        <dbReference type="Proteomes" id="UP001162156"/>
    </source>
</evidence>
<keyword evidence="2" id="KW-1185">Reference proteome</keyword>
<name>A0AAV8ZTR8_9CUCU</name>
<dbReference type="EMBL" id="JANEYF010000428">
    <property type="protein sequence ID" value="KAJ8969909.1"/>
    <property type="molecule type" value="Genomic_DNA"/>
</dbReference>
<proteinExistence type="predicted"/>
<reference evidence="1" key="1">
    <citation type="journal article" date="2023" name="Insect Mol. Biol.">
        <title>Genome sequencing provides insights into the evolution of gene families encoding plant cell wall-degrading enzymes in longhorned beetles.</title>
        <authorList>
            <person name="Shin N.R."/>
            <person name="Okamura Y."/>
            <person name="Kirsch R."/>
            <person name="Pauchet Y."/>
        </authorList>
    </citation>
    <scope>NUCLEOTIDE SEQUENCE</scope>
    <source>
        <strain evidence="1">RBIC_L_NR</strain>
    </source>
</reference>
<protein>
    <recommendedName>
        <fullName evidence="3">Nuclease HARBI1</fullName>
    </recommendedName>
</protein>
<evidence type="ECO:0008006" key="3">
    <source>
        <dbReference type="Google" id="ProtNLM"/>
    </source>
</evidence>
<accession>A0AAV8ZTR8</accession>
<evidence type="ECO:0000313" key="1">
    <source>
        <dbReference type="EMBL" id="KAJ8969909.1"/>
    </source>
</evidence>
<organism evidence="1 2">
    <name type="scientific">Rhamnusium bicolor</name>
    <dbReference type="NCBI Taxonomy" id="1586634"/>
    <lineage>
        <taxon>Eukaryota</taxon>
        <taxon>Metazoa</taxon>
        <taxon>Ecdysozoa</taxon>
        <taxon>Arthropoda</taxon>
        <taxon>Hexapoda</taxon>
        <taxon>Insecta</taxon>
        <taxon>Pterygota</taxon>
        <taxon>Neoptera</taxon>
        <taxon>Endopterygota</taxon>
        <taxon>Coleoptera</taxon>
        <taxon>Polyphaga</taxon>
        <taxon>Cucujiformia</taxon>
        <taxon>Chrysomeloidea</taxon>
        <taxon>Cerambycidae</taxon>
        <taxon>Lepturinae</taxon>
        <taxon>Rhagiini</taxon>
        <taxon>Rhamnusium</taxon>
    </lineage>
</organism>